<sequence length="333" mass="36785">MRVGIGTILSVLSSSVLAAVIPSYDHGPLLARRAVSLESKSLLWKRAGEKQAVPVPSNSDAGASTETGTGVGKSNPNSFSINSVLSKMGQFQQFIDGLYKSRKKNWSTRKQIATLKKDEKSLQNAAKRVTEVTEGVSKGPFDVEVDKFLRTAVNGARSGSELYDNKTVIPFFLSVTEDSNQKSLLKGINKMQSRGKKYAKKHLVDVLRSTNDIIKHPQNVIAELEKITSSISHMFMALTVVSGRDYNTLVAKVNPKDNKENIEITKDYMLQMKNHRDSAFKAVNAIKEEITKGKVTFKGKTQSRFGAFKSGVKRRLRLKSKSSTDVTPNQEET</sequence>
<reference evidence="3 4" key="1">
    <citation type="submission" date="2021-02" db="EMBL/GenBank/DDBJ databases">
        <title>Variation within the Batrachochytrium salamandrivorans European outbreak.</title>
        <authorList>
            <person name="Kelly M."/>
            <person name="Pasmans F."/>
            <person name="Shea T.P."/>
            <person name="Munoz J.F."/>
            <person name="Carranza S."/>
            <person name="Cuomo C.A."/>
            <person name="Martel A."/>
        </authorList>
    </citation>
    <scope>NUCLEOTIDE SEQUENCE [LARGE SCALE GENOMIC DNA]</scope>
    <source>
        <strain evidence="3 4">AMFP18/2</strain>
    </source>
</reference>
<feature type="compositionally biased region" description="Polar residues" evidence="1">
    <location>
        <begin position="56"/>
        <end position="75"/>
    </location>
</feature>
<evidence type="ECO:0000256" key="2">
    <source>
        <dbReference type="SAM" id="SignalP"/>
    </source>
</evidence>
<evidence type="ECO:0000256" key="1">
    <source>
        <dbReference type="SAM" id="MobiDB-lite"/>
    </source>
</evidence>
<organism evidence="3 4">
    <name type="scientific">Batrachochytrium salamandrivorans</name>
    <dbReference type="NCBI Taxonomy" id="1357716"/>
    <lineage>
        <taxon>Eukaryota</taxon>
        <taxon>Fungi</taxon>
        <taxon>Fungi incertae sedis</taxon>
        <taxon>Chytridiomycota</taxon>
        <taxon>Chytridiomycota incertae sedis</taxon>
        <taxon>Chytridiomycetes</taxon>
        <taxon>Rhizophydiales</taxon>
        <taxon>Rhizophydiales incertae sedis</taxon>
        <taxon>Batrachochytrium</taxon>
    </lineage>
</organism>
<comment type="caution">
    <text evidence="3">The sequence shown here is derived from an EMBL/GenBank/DDBJ whole genome shotgun (WGS) entry which is preliminary data.</text>
</comment>
<protein>
    <submittedName>
        <fullName evidence="3">Uncharacterized protein</fullName>
    </submittedName>
</protein>
<evidence type="ECO:0000313" key="3">
    <source>
        <dbReference type="EMBL" id="KAH6588738.1"/>
    </source>
</evidence>
<gene>
    <name evidence="3" type="ORF">BASA50_010538</name>
</gene>
<feature type="signal peptide" evidence="2">
    <location>
        <begin position="1"/>
        <end position="18"/>
    </location>
</feature>
<name>A0ABQ8EYC0_9FUNG</name>
<dbReference type="Proteomes" id="UP001648503">
    <property type="component" value="Unassembled WGS sequence"/>
</dbReference>
<evidence type="ECO:0000313" key="4">
    <source>
        <dbReference type="Proteomes" id="UP001648503"/>
    </source>
</evidence>
<keyword evidence="4" id="KW-1185">Reference proteome</keyword>
<proteinExistence type="predicted"/>
<dbReference type="EMBL" id="JAFCIX010000494">
    <property type="protein sequence ID" value="KAH6588738.1"/>
    <property type="molecule type" value="Genomic_DNA"/>
</dbReference>
<feature type="region of interest" description="Disordered" evidence="1">
    <location>
        <begin position="53"/>
        <end position="75"/>
    </location>
</feature>
<keyword evidence="2" id="KW-0732">Signal</keyword>
<accession>A0ABQ8EYC0</accession>
<feature type="chain" id="PRO_5045436174" evidence="2">
    <location>
        <begin position="19"/>
        <end position="333"/>
    </location>
</feature>